<feature type="transmembrane region" description="Helical" evidence="1">
    <location>
        <begin position="77"/>
        <end position="102"/>
    </location>
</feature>
<evidence type="ECO:0000256" key="1">
    <source>
        <dbReference type="SAM" id="Phobius"/>
    </source>
</evidence>
<protein>
    <submittedName>
        <fullName evidence="2">Uncharacterized protein</fullName>
    </submittedName>
</protein>
<dbReference type="Proteomes" id="UP000027059">
    <property type="component" value="Chromosome"/>
</dbReference>
<keyword evidence="3" id="KW-1185">Reference proteome</keyword>
<evidence type="ECO:0000313" key="2">
    <source>
        <dbReference type="EMBL" id="AIA31254.1"/>
    </source>
</evidence>
<dbReference type="KEGG" id="lfp:Y981_12450"/>
<keyword evidence="1" id="KW-0472">Membrane</keyword>
<gene>
    <name evidence="2" type="ORF">Y981_12450</name>
</gene>
<accession>A0A059XRT0</accession>
<dbReference type="AlphaFoldDB" id="A0A059XRT0"/>
<name>A0A059XRT0_9BACT</name>
<feature type="transmembrane region" description="Helical" evidence="1">
    <location>
        <begin position="47"/>
        <end position="65"/>
    </location>
</feature>
<reference evidence="3" key="1">
    <citation type="submission" date="2014-02" db="EMBL/GenBank/DDBJ databases">
        <title>Complete genome sequence and comparative genomic analysis of the nitrogen-fixing bacterium Leptospirillum ferriphilum YSK.</title>
        <authorList>
            <person name="Guo X."/>
            <person name="Yin H."/>
            <person name="Liang Y."/>
            <person name="Hu Q."/>
            <person name="Ma L."/>
            <person name="Xiao Y."/>
            <person name="Zhang X."/>
            <person name="Qiu G."/>
            <person name="Liu X."/>
        </authorList>
    </citation>
    <scope>NUCLEOTIDE SEQUENCE [LARGE SCALE GENOMIC DNA]</scope>
    <source>
        <strain evidence="3">YSK</strain>
    </source>
</reference>
<evidence type="ECO:0000313" key="3">
    <source>
        <dbReference type="Proteomes" id="UP000027059"/>
    </source>
</evidence>
<proteinExistence type="predicted"/>
<keyword evidence="1" id="KW-1133">Transmembrane helix</keyword>
<dbReference type="EMBL" id="CP007243">
    <property type="protein sequence ID" value="AIA31254.1"/>
    <property type="molecule type" value="Genomic_DNA"/>
</dbReference>
<dbReference type="HOGENOM" id="CLU_171755_0_0_0"/>
<reference evidence="2 3" key="2">
    <citation type="journal article" date="2015" name="Biomed. Res. Int.">
        <title>Effects of Arsenite Resistance on the Growth and Functional Gene Expression of Leptospirillum ferriphilum and Acidithiobacillus thiooxidans in Pure Culture and Coculture.</title>
        <authorList>
            <person name="Jiang H."/>
            <person name="Liang Y."/>
            <person name="Yin H."/>
            <person name="Xiao Y."/>
            <person name="Guo X."/>
            <person name="Xu Y."/>
            <person name="Hu Q."/>
            <person name="Liu H."/>
            <person name="Liu X."/>
        </authorList>
    </citation>
    <scope>NUCLEOTIDE SEQUENCE [LARGE SCALE GENOMIC DNA]</scope>
    <source>
        <strain evidence="2 3">YSK</strain>
    </source>
</reference>
<keyword evidence="1" id="KW-0812">Transmembrane</keyword>
<organism evidence="2 3">
    <name type="scientific">Leptospirillum ferriphilum YSK</name>
    <dbReference type="NCBI Taxonomy" id="1441628"/>
    <lineage>
        <taxon>Bacteria</taxon>
        <taxon>Pseudomonadati</taxon>
        <taxon>Nitrospirota</taxon>
        <taxon>Nitrospiria</taxon>
        <taxon>Nitrospirales</taxon>
        <taxon>Nitrospiraceae</taxon>
        <taxon>Leptospirillum</taxon>
    </lineage>
</organism>
<sequence>MVVTSFLCRTDSSPDGLSPAGHHFLWVRRFVFCLQDCMMKREGEGKLFYGGLFLLLGLFGTIHSIRLLGRGERREKWLAYLFSSALLFAWGIVALTPLRFYVVRWLHDALIG</sequence>